<feature type="region of interest" description="Disordered" evidence="1">
    <location>
        <begin position="1"/>
        <end position="21"/>
    </location>
</feature>
<evidence type="ECO:0000313" key="2">
    <source>
        <dbReference type="EMBL" id="NNJ27728.1"/>
    </source>
</evidence>
<dbReference type="Gene3D" id="1.10.10.10">
    <property type="entry name" value="Winged helix-like DNA-binding domain superfamily/Winged helix DNA-binding domain"/>
    <property type="match status" value="1"/>
</dbReference>
<comment type="caution">
    <text evidence="2">The sequence shown here is derived from an EMBL/GenBank/DDBJ whole genome shotgun (WGS) entry which is preliminary data.</text>
</comment>
<protein>
    <recommendedName>
        <fullName evidence="4">Helix-turn-helix domain-containing protein</fullName>
    </recommendedName>
</protein>
<name>A0ABX1VKP0_9PLAN</name>
<dbReference type="RefSeq" id="WP_206678804.1">
    <property type="nucleotide sequence ID" value="NZ_WTPX01000191.1"/>
</dbReference>
<feature type="region of interest" description="Disordered" evidence="1">
    <location>
        <begin position="258"/>
        <end position="296"/>
    </location>
</feature>
<evidence type="ECO:0000256" key="1">
    <source>
        <dbReference type="SAM" id="MobiDB-lite"/>
    </source>
</evidence>
<dbReference type="InterPro" id="IPR036388">
    <property type="entry name" value="WH-like_DNA-bd_sf"/>
</dbReference>
<organism evidence="2 3">
    <name type="scientific">Alienimonas chondri</name>
    <dbReference type="NCBI Taxonomy" id="2681879"/>
    <lineage>
        <taxon>Bacteria</taxon>
        <taxon>Pseudomonadati</taxon>
        <taxon>Planctomycetota</taxon>
        <taxon>Planctomycetia</taxon>
        <taxon>Planctomycetales</taxon>
        <taxon>Planctomycetaceae</taxon>
        <taxon>Alienimonas</taxon>
    </lineage>
</organism>
<evidence type="ECO:0000313" key="3">
    <source>
        <dbReference type="Proteomes" id="UP000609651"/>
    </source>
</evidence>
<reference evidence="2 3" key="1">
    <citation type="journal article" date="2020" name="Syst. Appl. Microbiol.">
        <title>Alienimonas chondri sp. nov., a novel planctomycete isolated from the biofilm of the red alga Chondrus crispus.</title>
        <authorList>
            <person name="Vitorino I."/>
            <person name="Albuquerque L."/>
            <person name="Wiegand S."/>
            <person name="Kallscheuer N."/>
            <person name="da Costa M.S."/>
            <person name="Lobo-da-Cunha A."/>
            <person name="Jogler C."/>
            <person name="Lage O.M."/>
        </authorList>
    </citation>
    <scope>NUCLEOTIDE SEQUENCE [LARGE SCALE GENOMIC DNA]</scope>
    <source>
        <strain evidence="2 3">LzC2</strain>
    </source>
</reference>
<dbReference type="Pfam" id="PF13730">
    <property type="entry name" value="HTH_36"/>
    <property type="match status" value="1"/>
</dbReference>
<gene>
    <name evidence="2" type="ORF">LzC2_38360</name>
</gene>
<evidence type="ECO:0008006" key="4">
    <source>
        <dbReference type="Google" id="ProtNLM"/>
    </source>
</evidence>
<proteinExistence type="predicted"/>
<sequence length="296" mass="33808">MSDPHFQTLSTRPPGLEGLRESDDECLWPPYPLPPTLELADRLRAVSGYDHVPFGVIREFKSRAITASVLIRYRNRVRNDAFPSVDLIAREMSCDRRTVQRHLRALSQLDGGLIRETGARGQKSTVYEFTERALELNGIDTTRRRQGRDGYGVLPRWVHRYKVLPLTKLLYAYLLSRALVLRSQWVDRARNYEEMEVPLHLEPYPTLDRAKMIDRLGIDRKTIDNGLERLVRGRWIGVLPPESYYEYQFVIGPGPDLDGLPSRASRPTSSRRGRPSPRLAGLAARSCGFDPGAKAR</sequence>
<dbReference type="Proteomes" id="UP000609651">
    <property type="component" value="Unassembled WGS sequence"/>
</dbReference>
<feature type="compositionally biased region" description="Polar residues" evidence="1">
    <location>
        <begin position="1"/>
        <end position="11"/>
    </location>
</feature>
<keyword evidence="3" id="KW-1185">Reference proteome</keyword>
<dbReference type="EMBL" id="WTPX01000191">
    <property type="protein sequence ID" value="NNJ27728.1"/>
    <property type="molecule type" value="Genomic_DNA"/>
</dbReference>
<accession>A0ABX1VKP0</accession>